<evidence type="ECO:0000259" key="6">
    <source>
        <dbReference type="Pfam" id="PF08281"/>
    </source>
</evidence>
<dbReference type="HOGENOM" id="CLU_047691_4_0_10"/>
<evidence type="ECO:0000256" key="1">
    <source>
        <dbReference type="ARBA" id="ARBA00010641"/>
    </source>
</evidence>
<dbReference type="Pfam" id="PF08281">
    <property type="entry name" value="Sigma70_r4_2"/>
    <property type="match status" value="1"/>
</dbReference>
<dbReference type="SUPFAM" id="SSF88946">
    <property type="entry name" value="Sigma2 domain of RNA polymerase sigma factors"/>
    <property type="match status" value="1"/>
</dbReference>
<dbReference type="CDD" id="cd06171">
    <property type="entry name" value="Sigma70_r4"/>
    <property type="match status" value="1"/>
</dbReference>
<dbReference type="Pfam" id="PF04542">
    <property type="entry name" value="Sigma70_r2"/>
    <property type="match status" value="1"/>
</dbReference>
<dbReference type="AlphaFoldDB" id="A0A0F5JRW9"/>
<evidence type="ECO:0000256" key="2">
    <source>
        <dbReference type="ARBA" id="ARBA00023015"/>
    </source>
</evidence>
<dbReference type="EMBL" id="AQHW01000002">
    <property type="protein sequence ID" value="KKB60546.1"/>
    <property type="molecule type" value="Genomic_DNA"/>
</dbReference>
<dbReference type="InterPro" id="IPR039425">
    <property type="entry name" value="RNA_pol_sigma-70-like"/>
</dbReference>
<dbReference type="GO" id="GO:0003677">
    <property type="term" value="F:DNA binding"/>
    <property type="evidence" value="ECO:0007669"/>
    <property type="project" value="InterPro"/>
</dbReference>
<reference evidence="7 8" key="1">
    <citation type="submission" date="2013-04" db="EMBL/GenBank/DDBJ databases">
        <title>The Genome Sequence of Parabacteroides gordonii DSM 23371.</title>
        <authorList>
            <consortium name="The Broad Institute Genomics Platform"/>
            <person name="Earl A."/>
            <person name="Ward D."/>
            <person name="Feldgarden M."/>
            <person name="Gevers D."/>
            <person name="Martens E."/>
            <person name="Sakamoto M."/>
            <person name="Benno Y."/>
            <person name="Suzuki N."/>
            <person name="Matsunaga N."/>
            <person name="Koshihara K."/>
            <person name="Seki M."/>
            <person name="Komiya H."/>
            <person name="Walker B."/>
            <person name="Young S."/>
            <person name="Zeng Q."/>
            <person name="Gargeya S."/>
            <person name="Fitzgerald M."/>
            <person name="Haas B."/>
            <person name="Abouelleil A."/>
            <person name="Allen A.W."/>
            <person name="Alvarado L."/>
            <person name="Arachchi H.M."/>
            <person name="Berlin A.M."/>
            <person name="Chapman S.B."/>
            <person name="Gainer-Dewar J."/>
            <person name="Goldberg J."/>
            <person name="Griggs A."/>
            <person name="Gujja S."/>
            <person name="Hansen M."/>
            <person name="Howarth C."/>
            <person name="Imamovic A."/>
            <person name="Ireland A."/>
            <person name="Larimer J."/>
            <person name="McCowan C."/>
            <person name="Murphy C."/>
            <person name="Pearson M."/>
            <person name="Poon T.W."/>
            <person name="Priest M."/>
            <person name="Roberts A."/>
            <person name="Saif S."/>
            <person name="Shea T."/>
            <person name="Sisk P."/>
            <person name="Sykes S."/>
            <person name="Wortman J."/>
            <person name="Nusbaum C."/>
            <person name="Birren B."/>
        </authorList>
    </citation>
    <scope>NUCLEOTIDE SEQUENCE [LARGE SCALE GENOMIC DNA]</scope>
    <source>
        <strain evidence="7 8">MS-1</strain>
    </source>
</reference>
<dbReference type="InterPro" id="IPR013325">
    <property type="entry name" value="RNA_pol_sigma_r2"/>
</dbReference>
<dbReference type="Proteomes" id="UP000033035">
    <property type="component" value="Unassembled WGS sequence"/>
</dbReference>
<keyword evidence="4" id="KW-0804">Transcription</keyword>
<evidence type="ECO:0000256" key="4">
    <source>
        <dbReference type="ARBA" id="ARBA00023163"/>
    </source>
</evidence>
<organism evidence="7 8">
    <name type="scientific">Parabacteroides gordonii MS-1 = DSM 23371</name>
    <dbReference type="NCBI Taxonomy" id="1203610"/>
    <lineage>
        <taxon>Bacteria</taxon>
        <taxon>Pseudomonadati</taxon>
        <taxon>Bacteroidota</taxon>
        <taxon>Bacteroidia</taxon>
        <taxon>Bacteroidales</taxon>
        <taxon>Tannerellaceae</taxon>
        <taxon>Parabacteroides</taxon>
    </lineage>
</organism>
<dbReference type="STRING" id="1203610.HMPREF1536_00427"/>
<dbReference type="PATRIC" id="fig|1203610.3.peg.447"/>
<dbReference type="Gene3D" id="1.10.10.10">
    <property type="entry name" value="Winged helix-like DNA-binding domain superfamily/Winged helix DNA-binding domain"/>
    <property type="match status" value="1"/>
</dbReference>
<gene>
    <name evidence="7" type="ORF">HMPREF1536_00427</name>
</gene>
<name>A0A0F5JRW9_9BACT</name>
<dbReference type="InterPro" id="IPR007627">
    <property type="entry name" value="RNA_pol_sigma70_r2"/>
</dbReference>
<dbReference type="Gene3D" id="1.10.1740.10">
    <property type="match status" value="1"/>
</dbReference>
<dbReference type="InterPro" id="IPR013249">
    <property type="entry name" value="RNA_pol_sigma70_r4_t2"/>
</dbReference>
<accession>A0A0F5JRW9</accession>
<keyword evidence="3" id="KW-0731">Sigma factor</keyword>
<dbReference type="GO" id="GO:0006352">
    <property type="term" value="P:DNA-templated transcription initiation"/>
    <property type="evidence" value="ECO:0007669"/>
    <property type="project" value="InterPro"/>
</dbReference>
<dbReference type="PANTHER" id="PTHR43133:SF46">
    <property type="entry name" value="RNA POLYMERASE SIGMA-70 FACTOR ECF SUBFAMILY"/>
    <property type="match status" value="1"/>
</dbReference>
<dbReference type="InterPro" id="IPR013324">
    <property type="entry name" value="RNA_pol_sigma_r3/r4-like"/>
</dbReference>
<dbReference type="SUPFAM" id="SSF88659">
    <property type="entry name" value="Sigma3 and sigma4 domains of RNA polymerase sigma factors"/>
    <property type="match status" value="1"/>
</dbReference>
<sequence length="196" mass="23178">MFVRNKKLAIVITENEQTLHLLKTGDEHAFDTIYKQYYRGLCAFASQYVAETEIEEIVQEVMMWLWENRASLVPELSLKSLLFMMVKNKCLNNITHNQIKQRVHEKLFAKFENQFEDPDFYIENELIALAAKAIRELPEDYRRAFEMNRFDNLTYNEIAERTGVSPKTVAYRISQALKILRVELKDYMPLLMVLLS</sequence>
<evidence type="ECO:0000256" key="3">
    <source>
        <dbReference type="ARBA" id="ARBA00023082"/>
    </source>
</evidence>
<feature type="domain" description="RNA polymerase sigma-70 region 2" evidence="5">
    <location>
        <begin position="33"/>
        <end position="97"/>
    </location>
</feature>
<comment type="caution">
    <text evidence="7">The sequence shown here is derived from an EMBL/GenBank/DDBJ whole genome shotgun (WGS) entry which is preliminary data.</text>
</comment>
<dbReference type="InterPro" id="IPR014284">
    <property type="entry name" value="RNA_pol_sigma-70_dom"/>
</dbReference>
<dbReference type="InterPro" id="IPR036388">
    <property type="entry name" value="WH-like_DNA-bd_sf"/>
</dbReference>
<dbReference type="PANTHER" id="PTHR43133">
    <property type="entry name" value="RNA POLYMERASE ECF-TYPE SIGMA FACTO"/>
    <property type="match status" value="1"/>
</dbReference>
<comment type="similarity">
    <text evidence="1">Belongs to the sigma-70 factor family. ECF subfamily.</text>
</comment>
<dbReference type="InterPro" id="IPR014327">
    <property type="entry name" value="RNA_pol_sigma70_bacteroid"/>
</dbReference>
<keyword evidence="8" id="KW-1185">Reference proteome</keyword>
<dbReference type="NCBIfam" id="TIGR02937">
    <property type="entry name" value="sigma70-ECF"/>
    <property type="match status" value="1"/>
</dbReference>
<evidence type="ECO:0000259" key="5">
    <source>
        <dbReference type="Pfam" id="PF04542"/>
    </source>
</evidence>
<protein>
    <submittedName>
        <fullName evidence="7">RNA polymerase sigma-70 factor</fullName>
    </submittedName>
</protein>
<feature type="domain" description="RNA polymerase sigma factor 70 region 4 type 2" evidence="6">
    <location>
        <begin position="131"/>
        <end position="179"/>
    </location>
</feature>
<evidence type="ECO:0000313" key="7">
    <source>
        <dbReference type="EMBL" id="KKB60546.1"/>
    </source>
</evidence>
<dbReference type="GO" id="GO:0016987">
    <property type="term" value="F:sigma factor activity"/>
    <property type="evidence" value="ECO:0007669"/>
    <property type="project" value="UniProtKB-KW"/>
</dbReference>
<keyword evidence="2" id="KW-0805">Transcription regulation</keyword>
<proteinExistence type="inferred from homology"/>
<evidence type="ECO:0000313" key="8">
    <source>
        <dbReference type="Proteomes" id="UP000033035"/>
    </source>
</evidence>
<dbReference type="NCBIfam" id="TIGR02985">
    <property type="entry name" value="Sig70_bacteroi1"/>
    <property type="match status" value="1"/>
</dbReference>